<feature type="domain" description="YchF C-terminal" evidence="9">
    <location>
        <begin position="2182"/>
        <end position="2265"/>
    </location>
</feature>
<reference evidence="10" key="1">
    <citation type="submission" date="2021-12" db="EMBL/GenBank/DDBJ databases">
        <authorList>
            <person name="Martin H S."/>
        </authorList>
    </citation>
    <scope>NUCLEOTIDE SEQUENCE</scope>
</reference>
<proteinExistence type="predicted"/>
<dbReference type="NCBIfam" id="TIGR00092">
    <property type="entry name" value="redox-regulated ATPase YchF"/>
    <property type="match status" value="1"/>
</dbReference>
<dbReference type="Pfam" id="PF06071">
    <property type="entry name" value="YchF-GTPase_C"/>
    <property type="match status" value="1"/>
</dbReference>
<dbReference type="Proteomes" id="UP000838878">
    <property type="component" value="Chromosome 2"/>
</dbReference>
<keyword evidence="5" id="KW-0547">Nucleotide-binding</keyword>
<keyword evidence="6" id="KW-0378">Hydrolase</keyword>
<dbReference type="GO" id="GO:0005525">
    <property type="term" value="F:GTP binding"/>
    <property type="evidence" value="ECO:0007669"/>
    <property type="project" value="InterPro"/>
</dbReference>
<dbReference type="EMBL" id="OV170222">
    <property type="protein sequence ID" value="CAH0720687.1"/>
    <property type="molecule type" value="Genomic_DNA"/>
</dbReference>
<organism evidence="10 11">
    <name type="scientific">Brenthis ino</name>
    <name type="common">lesser marbled fritillary</name>
    <dbReference type="NCBI Taxonomy" id="405034"/>
    <lineage>
        <taxon>Eukaryota</taxon>
        <taxon>Metazoa</taxon>
        <taxon>Ecdysozoa</taxon>
        <taxon>Arthropoda</taxon>
        <taxon>Hexapoda</taxon>
        <taxon>Insecta</taxon>
        <taxon>Pterygota</taxon>
        <taxon>Neoptera</taxon>
        <taxon>Endopterygota</taxon>
        <taxon>Lepidoptera</taxon>
        <taxon>Glossata</taxon>
        <taxon>Ditrysia</taxon>
        <taxon>Papilionoidea</taxon>
        <taxon>Nymphalidae</taxon>
        <taxon>Heliconiinae</taxon>
        <taxon>Argynnini</taxon>
        <taxon>Brenthis</taxon>
    </lineage>
</organism>
<evidence type="ECO:0000256" key="3">
    <source>
        <dbReference type="ARBA" id="ARBA00022490"/>
    </source>
</evidence>
<dbReference type="InterPro" id="IPR004396">
    <property type="entry name" value="ATPase_YchF/OLA1"/>
</dbReference>
<evidence type="ECO:0000256" key="8">
    <source>
        <dbReference type="ARBA" id="ARBA00022842"/>
    </source>
</evidence>
<dbReference type="GO" id="GO:0016887">
    <property type="term" value="F:ATP hydrolysis activity"/>
    <property type="evidence" value="ECO:0007669"/>
    <property type="project" value="InterPro"/>
</dbReference>
<keyword evidence="11" id="KW-1185">Reference proteome</keyword>
<keyword evidence="8" id="KW-0460">Magnesium</keyword>
<evidence type="ECO:0000256" key="7">
    <source>
        <dbReference type="ARBA" id="ARBA00022840"/>
    </source>
</evidence>
<protein>
    <recommendedName>
        <fullName evidence="9">YchF C-terminal domain-containing protein</fullName>
    </recommendedName>
</protein>
<dbReference type="GO" id="GO:0046872">
    <property type="term" value="F:metal ion binding"/>
    <property type="evidence" value="ECO:0007669"/>
    <property type="project" value="UniProtKB-KW"/>
</dbReference>
<dbReference type="PANTHER" id="PTHR23305">
    <property type="entry name" value="OBG GTPASE FAMILY"/>
    <property type="match status" value="1"/>
</dbReference>
<dbReference type="FunFam" id="3.10.20.30:FF:000029">
    <property type="entry name" value="Obg-like ATPase 1"/>
    <property type="match status" value="1"/>
</dbReference>
<dbReference type="FunFam" id="1.10.150.300:FF:000003">
    <property type="entry name" value="Obg-like ATPase 1"/>
    <property type="match status" value="1"/>
</dbReference>
<dbReference type="GO" id="GO:0005737">
    <property type="term" value="C:cytoplasm"/>
    <property type="evidence" value="ECO:0007669"/>
    <property type="project" value="UniProtKB-SubCell"/>
</dbReference>
<dbReference type="InterPro" id="IPR041706">
    <property type="entry name" value="YchF_N"/>
</dbReference>
<dbReference type="Pfam" id="PF00406">
    <property type="entry name" value="ADK"/>
    <property type="match status" value="2"/>
</dbReference>
<evidence type="ECO:0000256" key="5">
    <source>
        <dbReference type="ARBA" id="ARBA00022741"/>
    </source>
</evidence>
<evidence type="ECO:0000259" key="9">
    <source>
        <dbReference type="Pfam" id="PF06071"/>
    </source>
</evidence>
<dbReference type="InterPro" id="IPR012675">
    <property type="entry name" value="Beta-grasp_dom_sf"/>
</dbReference>
<dbReference type="InterPro" id="IPR012676">
    <property type="entry name" value="TGS-like"/>
</dbReference>
<comment type="subcellular location">
    <subcellularLocation>
        <location evidence="2">Cytoplasm</location>
    </subcellularLocation>
</comment>
<sequence length="2276" mass="264669">MEQFGVHKSNIELNDKYDVKNVDINSGILYDGDYEIFNQYDYKEEYSRKPLAATILGVNNTNIPLPDDLEFYDCWTDADAQEAYLTQNPKIFLVLGKQGCGSYNLGEAISKKLNCIHLCPKNILLDEIEQKSLTGKCIEFNMRHNKICTFDVILSIMREKIKSPVVKHRGFVVSGLPLVTSIKHNLYLHHSLIDEESLDISENILNDLLYNLKKRKAKKDKNLSHSSFSSEQEMPFEEEIEEEQEPEILADEMEYKIVELRKFILNTCENVIFHKKSMYKTQKIVLLEQSQALFDLKPDIIIFISCPNKDIITKRNRKHINYLNNSFTFNSFSSNIDFEVRWPSHYTLTEFKKPYVTHVFNPKYNCKQPINFVFNAIQQLCNFKGVITPFIESKLMEYDPKNIIKLDGRVTLHQMIHILIERLLLISIKPVLIPEPLYLDEPPEDFEEFWHLIEELNVIRSGIISFNRYASLWYNRCPVELKKRRSIHGNAKFAVTLFKHVYLLSSLENMVQFCRNPRPFLKLEYLEPTCRTIIIGTPTSGKTMIAKCFSWLFKAPIICYTTFLEEERKKKYDIYAKNIYYEIIPKIEEARYTKWQNSEIERTSKLNTWFNTKYSILTTYVPLLKRKIIQSEEEDSSSFNKFKSLRNQLQFLPVDDLDECEVALIGNNLLKFAPVDLTIEFAKPTTPILGDEDVTQEISAYITANELQKEIEPTPHELITEIINIIQNIDLNSVDSSGSEDNYGKYIIDGFPSDLEYWEYLIESGFLPDYTIALTENREIDLNLIQYYNNIQNCLKNYQERYVLAQDPLIKTKLLQEKPPDTSWLDMQIILDQFLTQMFDLLYTNENISETQNEKDSLTSFPQKIEKFREDWDSLKIKIEENLKSFIEVEIENKSDIEVIDEVLLKLRKCYCKPYSGEELAPEIQEDDSESVKDIVTYNNPQYLGETNVYCPVAFYEYGILWEGKNDFFTKYYNKLYYSCNEDFSKTLQNDITKYQFYNKPFKKFPPLRICVIGSIGSGKSTISKIIAKELGLFHIDFEDFINNFLIPKHFKKVGWQYENVFTDTDVDDEEEIVDLQTEDGDLNKISYYLFNEKRLRRMIFDYFERGSTLPSILITYLIKKLWFENPYTNTGIVIDGFPKSPSDVEDMTTNFCIPDLIIELENNSEIALERLSPKILKKWKLQQNEAKSQAIKKLEAEKKDWQNFVTRNTVIKLIIDELVEKVVIIDLKETLKTSSVQSTIIDADPTGSFNVDANLFTTYNELIQEYPEPVDQNEWEKADDALEKINNRIESIFEADDENIQNLKDILDEQKIKIESFNGKKTMNKVTRQVLNKISGLRYRSESFFEQTFIINCDIAEILLLEGFFLLSKFNRMCPVFIKENPYTLYNPYNICKRKNKIFPIIHRAYIYFISTEANVKKFRENPLIYIHEDIIKLYKPYPFRISVIGPPKSGKSELASKLAKHYGLMCISKGMAIRHILENMDWTLLGSNILSLLYDGNCIDNELVMKAIITVAIDNRTMTNGFVLDGIPESTYEVCELSKHGLFPFIIFDLKSTKKTVLKNSQNEIYYNILKRKPPYSGPFIDYRFSKWAEKSMSVRNWINEDTQNFYTVNGNNSKWQCYSDAIKVIEELIPKIHHYLTHEKSNAVCVDFMAVSNEVFEQKMSCFKNLCPICFKNNILRHSGYPPDKKGLIQYNDLFYWICSEHKNLVLQSPKDFLITTKITIPEIPTTVKSVDMSLVYENGICIVTYAENLPAQKVLKGYNQYAALYKKKIYLFCSPQCHRKFLAKPHMYYNIRVFKEMHIFPKLTLKELPHLGYLEQSVGNILTEACCAVNEARPKYPGLDKCLSGLLYIALFLKTHNDLLERDKLSTYNLVFKIFEARCKLITHVGLRLRSIDNPFAVYPKCCKTNKVKQIEETVRKTSIVSTTVTYSESEFDDSSRVPVPDERFDFLCEYHKPVSKVPAFLNVVDIAGLVRGAAEGQGLGNAFLSHIKACDAIFNLCRAFDDETVIHVDGEVDPIRDLETIGEELRLKDEEQLIQHIEKLDRAVNRGGDKKLKPEYEALAKIKTILGEEKKHIRFGDWSAADIEVLNKYLFLTSKPALYLVNLSEKDYIRKKNKWLPKLKEWIDKNDPGAPLIPFSGALESKLLDMEPEERKQFLKENNITSALDKIIVQGYKALQLEYFFTAGPDEVKAWTIQKGTKAPQAAGRIHTDFEKGFIMAEVMHYKDFKEEGSEAACKSAGKYRQQGRNYVVEDGDIIFFKFNAGAGLKDAKKK</sequence>
<evidence type="ECO:0000256" key="1">
    <source>
        <dbReference type="ARBA" id="ARBA00001946"/>
    </source>
</evidence>
<keyword evidence="4" id="KW-0479">Metal-binding</keyword>
<dbReference type="Gene3D" id="3.10.20.30">
    <property type="match status" value="1"/>
</dbReference>
<accession>A0A8J9VX88</accession>
<dbReference type="Gene3D" id="1.10.150.300">
    <property type="entry name" value="TGS-like domain"/>
    <property type="match status" value="1"/>
</dbReference>
<evidence type="ECO:0000313" key="10">
    <source>
        <dbReference type="EMBL" id="CAH0720687.1"/>
    </source>
</evidence>
<keyword evidence="3" id="KW-0963">Cytoplasm</keyword>
<evidence type="ECO:0000256" key="6">
    <source>
        <dbReference type="ARBA" id="ARBA00022801"/>
    </source>
</evidence>
<dbReference type="InterPro" id="IPR027417">
    <property type="entry name" value="P-loop_NTPase"/>
</dbReference>
<keyword evidence="7" id="KW-0067">ATP-binding</keyword>
<comment type="cofactor">
    <cofactor evidence="1">
        <name>Mg(2+)</name>
        <dbReference type="ChEBI" id="CHEBI:18420"/>
    </cofactor>
</comment>
<dbReference type="CDD" id="cd04867">
    <property type="entry name" value="TGS_YchF_OLA1"/>
    <property type="match status" value="1"/>
</dbReference>
<dbReference type="PANTHER" id="PTHR23305:SF11">
    <property type="entry name" value="OBG-LIKE ATPASE 1"/>
    <property type="match status" value="1"/>
</dbReference>
<name>A0A8J9VX88_9NEOP</name>
<dbReference type="CDD" id="cd01900">
    <property type="entry name" value="YchF"/>
    <property type="match status" value="1"/>
</dbReference>
<dbReference type="SUPFAM" id="SSF52540">
    <property type="entry name" value="P-loop containing nucleoside triphosphate hydrolases"/>
    <property type="match status" value="4"/>
</dbReference>
<dbReference type="GO" id="GO:0005524">
    <property type="term" value="F:ATP binding"/>
    <property type="evidence" value="ECO:0007669"/>
    <property type="project" value="UniProtKB-KW"/>
</dbReference>
<dbReference type="Gene3D" id="3.40.50.300">
    <property type="entry name" value="P-loop containing nucleotide triphosphate hydrolases"/>
    <property type="match status" value="5"/>
</dbReference>
<dbReference type="InterPro" id="IPR013029">
    <property type="entry name" value="YchF_C"/>
</dbReference>
<dbReference type="SUPFAM" id="SSF81271">
    <property type="entry name" value="TGS-like"/>
    <property type="match status" value="1"/>
</dbReference>
<dbReference type="InterPro" id="IPR023192">
    <property type="entry name" value="TGS-like_dom_sf"/>
</dbReference>
<evidence type="ECO:0000313" key="11">
    <source>
        <dbReference type="Proteomes" id="UP000838878"/>
    </source>
</evidence>
<feature type="non-terminal residue" evidence="10">
    <location>
        <position position="2276"/>
    </location>
</feature>
<evidence type="ECO:0000256" key="4">
    <source>
        <dbReference type="ARBA" id="ARBA00022723"/>
    </source>
</evidence>
<evidence type="ECO:0000256" key="2">
    <source>
        <dbReference type="ARBA" id="ARBA00004496"/>
    </source>
</evidence>
<gene>
    <name evidence="10" type="ORF">BINO364_LOCUS6888</name>
</gene>
<dbReference type="OrthoDB" id="424823at2759"/>